<feature type="domain" description="PcRGLX/YetA-like central beta-sandwich" evidence="3">
    <location>
        <begin position="132"/>
        <end position="489"/>
    </location>
</feature>
<dbReference type="RefSeq" id="WP_241347694.1">
    <property type="nucleotide sequence ID" value="NZ_JAKZGP010000015.1"/>
</dbReference>
<dbReference type="EMBL" id="JAKZGP010000015">
    <property type="protein sequence ID" value="MCH7409346.1"/>
    <property type="molecule type" value="Genomic_DNA"/>
</dbReference>
<feature type="signal peptide" evidence="1">
    <location>
        <begin position="1"/>
        <end position="33"/>
    </location>
</feature>
<reference evidence="5" key="1">
    <citation type="submission" date="2022-03" db="EMBL/GenBank/DDBJ databases">
        <title>De novo assembled genomes of Belliella spp. (Cyclobacteriaceae) strains.</title>
        <authorList>
            <person name="Szabo A."/>
            <person name="Korponai K."/>
            <person name="Felfoldi T."/>
        </authorList>
    </citation>
    <scope>NUCLEOTIDE SEQUENCE</scope>
    <source>
        <strain evidence="5">DSM 111904</strain>
    </source>
</reference>
<dbReference type="PANTHER" id="PTHR40081">
    <property type="entry name" value="CONCANAVALIN A-LIKE LECTIN/GLUCANASE"/>
    <property type="match status" value="1"/>
</dbReference>
<keyword evidence="1" id="KW-0732">Signal</keyword>
<dbReference type="InterPro" id="IPR048330">
    <property type="entry name" value="PcRGLX/YetA_2nd"/>
</dbReference>
<evidence type="ECO:0000259" key="2">
    <source>
        <dbReference type="Pfam" id="PF19501"/>
    </source>
</evidence>
<evidence type="ECO:0000259" key="3">
    <source>
        <dbReference type="Pfam" id="PF21345"/>
    </source>
</evidence>
<organism evidence="5 6">
    <name type="scientific">Belliella filtrata</name>
    <dbReference type="NCBI Taxonomy" id="2923435"/>
    <lineage>
        <taxon>Bacteria</taxon>
        <taxon>Pseudomonadati</taxon>
        <taxon>Bacteroidota</taxon>
        <taxon>Cytophagia</taxon>
        <taxon>Cytophagales</taxon>
        <taxon>Cyclobacteriaceae</taxon>
        <taxon>Belliella</taxon>
    </lineage>
</organism>
<feature type="chain" id="PRO_5045286814" evidence="1">
    <location>
        <begin position="34"/>
        <end position="904"/>
    </location>
</feature>
<accession>A0ABS9UYU8</accession>
<dbReference type="InterPro" id="IPR048329">
    <property type="entry name" value="PcRGLX_1st"/>
</dbReference>
<dbReference type="PROSITE" id="PS51318">
    <property type="entry name" value="TAT"/>
    <property type="match status" value="1"/>
</dbReference>
<dbReference type="Pfam" id="PF21346">
    <property type="entry name" value="PcRGLX_3rd"/>
    <property type="match status" value="1"/>
</dbReference>
<proteinExistence type="predicted"/>
<dbReference type="PANTHER" id="PTHR40081:SF1">
    <property type="entry name" value="TAT PATHWAY SIGNAL SEQUENCE DOMAIN PROTEIN"/>
    <property type="match status" value="1"/>
</dbReference>
<feature type="domain" description="PcRGLX/YetA-like N-terminal RIFT barrel" evidence="2">
    <location>
        <begin position="42"/>
        <end position="122"/>
    </location>
</feature>
<feature type="domain" description="PcRGLX/YetA-like C-terminal alpha/alpha toroid" evidence="4">
    <location>
        <begin position="495"/>
        <end position="902"/>
    </location>
</feature>
<name>A0ABS9UYU8_9BACT</name>
<evidence type="ECO:0000256" key="1">
    <source>
        <dbReference type="SAM" id="SignalP"/>
    </source>
</evidence>
<sequence>MKKQTKISRRTFVKTSSAAAGGAYLLSSLSTQADFIKAKGGEVQLNWLGDAKPIHNQGLTWGVSWPKGKIKRNSGFELIADDNQEVPIQSWPLAFWPDGTLKWTGHAVPAIPLLADNFTLKPTTRVKKLEGIKIEDSESLITIDTGGVIYKLPKSGNQIISSILKAGKTMASNGRLILLHQDAADEDSASAIQRSIFQGEISKVTLEQNAALRSVVKIEGSHQSEAGRAIVNFVVRLYFYHKADAFKMIHTIVFEGDEKQDFIKGLGVRFDLPMHDELHDRHVRFAGEEEGIFAEAVRGLTGLRRDPGRAVIEAQLAGRKTPPIEMFPENVSRNIHYIPAFGDYTLFQGDSDSFSIRKRTAEGHSWLNAGKGKRARGLALAGGPSGSFGFGIRNFWQSYPGQLDIKNAHLDQSEVTAWLWAPNSPTMDLRFYHDGMGQDTYPKQLDALDITYEDYEPGFGTAKGVGRTSELNFWVLDATPSHEELNEMMQYLTEPPLLTASPDYMLQVGVFGGLWYTDRLQSDRAEAFDKQLLWYFEFYQKQVEEHRWFGFWDFGDFMHTYDRDRHVWRYDVGGFAWDNSELSTDLWLWYYYLRTGQKEVFRLAEAMTRHTGEVDVHHSGPFAPLGSRHNVMHWGCSAKQLRISTAANRRFYYYLTADERTGDLMREQVNAAESLLKVVPIRKVAPKDTWGTDDPNQVYLGFGTDWGAIAAAWLTEWERTEDKSIRDKLLASMRSIGNQPKGFFSMGSRMNLKTGEFEISKSQKASASHLSAVFGLTEIAIELYELLGMETFNKAWLQYCQYYNASPEEQEKVLGNSLGKLNLAQGHARLTAFAAREKADTRLAKRAWEEFYEGSGGIKSHGQAKFISGNKVLTPRTEAEGVSTNATAQWGLAAMHCLALLERK</sequence>
<evidence type="ECO:0000313" key="6">
    <source>
        <dbReference type="Proteomes" id="UP001165489"/>
    </source>
</evidence>
<gene>
    <name evidence="5" type="ORF">MM239_08075</name>
</gene>
<protein>
    <submittedName>
        <fullName evidence="5">Tat pathway signal sequence domain protein</fullName>
    </submittedName>
</protein>
<dbReference type="InterPro" id="IPR048331">
    <property type="entry name" value="PcRGLX/YetA_3rd"/>
</dbReference>
<dbReference type="Proteomes" id="UP001165489">
    <property type="component" value="Unassembled WGS sequence"/>
</dbReference>
<dbReference type="Pfam" id="PF21345">
    <property type="entry name" value="PcRGLX_2nd"/>
    <property type="match status" value="1"/>
</dbReference>
<dbReference type="Pfam" id="PF19501">
    <property type="entry name" value="PcRGLX_1st"/>
    <property type="match status" value="1"/>
</dbReference>
<dbReference type="InterPro" id="IPR006311">
    <property type="entry name" value="TAT_signal"/>
</dbReference>
<evidence type="ECO:0000313" key="5">
    <source>
        <dbReference type="EMBL" id="MCH7409346.1"/>
    </source>
</evidence>
<dbReference type="InterPro" id="IPR045793">
    <property type="entry name" value="PcRGLX/YetA-like"/>
</dbReference>
<evidence type="ECO:0000259" key="4">
    <source>
        <dbReference type="Pfam" id="PF21346"/>
    </source>
</evidence>
<keyword evidence="6" id="KW-1185">Reference proteome</keyword>
<comment type="caution">
    <text evidence="5">The sequence shown here is derived from an EMBL/GenBank/DDBJ whole genome shotgun (WGS) entry which is preliminary data.</text>
</comment>